<dbReference type="EMBL" id="LN614830">
    <property type="protein sequence ID" value="CEG60897.1"/>
    <property type="molecule type" value="Genomic_DNA"/>
</dbReference>
<evidence type="ECO:0000259" key="6">
    <source>
        <dbReference type="Pfam" id="PF00561"/>
    </source>
</evidence>
<keyword evidence="3 5" id="KW-0093">Biotin biosynthesis</keyword>
<dbReference type="InterPro" id="IPR029058">
    <property type="entry name" value="AB_hydrolase_fold"/>
</dbReference>
<reference evidence="8 10" key="3">
    <citation type="submission" date="2016-10" db="EMBL/GenBank/DDBJ databases">
        <authorList>
            <person name="Varghese N."/>
            <person name="Submissions S."/>
        </authorList>
    </citation>
    <scope>NUCLEOTIDE SEQUENCE [LARGE SCALE GENOMIC DNA]</scope>
    <source>
        <strain evidence="8 10">ATCC 33218</strain>
    </source>
</reference>
<gene>
    <name evidence="5 7" type="primary">bioH</name>
    <name evidence="7" type="ORF">LMI_1597</name>
    <name evidence="8" type="ORF">SAMN02982997_01014</name>
</gene>
<dbReference type="Proteomes" id="UP000032414">
    <property type="component" value="Chromosome I"/>
</dbReference>
<dbReference type="GO" id="GO:0005737">
    <property type="term" value="C:cytoplasm"/>
    <property type="evidence" value="ECO:0007669"/>
    <property type="project" value="UniProtKB-SubCell"/>
</dbReference>
<keyword evidence="2 5" id="KW-0963">Cytoplasm</keyword>
<evidence type="ECO:0000313" key="7">
    <source>
        <dbReference type="EMBL" id="CEG60897.1"/>
    </source>
</evidence>
<comment type="subunit">
    <text evidence="5">Monomer.</text>
</comment>
<feature type="binding site" evidence="5">
    <location>
        <position position="220"/>
    </location>
    <ligand>
        <name>substrate</name>
    </ligand>
</feature>
<feature type="binding site" evidence="5">
    <location>
        <position position="20"/>
    </location>
    <ligand>
        <name>substrate</name>
    </ligand>
</feature>
<dbReference type="KEGG" id="tmc:LMI_1597"/>
<sequence length="239" mass="27857">MNLHVIIKGQGRPLVLFHGWGFDHNIWLQLAHQIDREYQLFLVDLPGFGLSSQMSWEIFKQNLLKYLPQQFSVVGWSMGGLFATRLAIEEPNRVIRLVNIASSPRFIKEQDWPGVEQAVFEQFFMNLATSPRQTITEFIGLQLKDQTYRCTNTPMPDATSLKKGLEILKNWDLREQLHSYTKPAYFLFGRLDAITPRSTMAVMQKIYPQFRYFMFAKAAHMPFLSHENEFIALLKDILP</sequence>
<accession>A0A098GFY5</accession>
<reference evidence="9" key="1">
    <citation type="submission" date="2014-09" db="EMBL/GenBank/DDBJ databases">
        <authorList>
            <person name="Gomez-Valero L."/>
        </authorList>
    </citation>
    <scope>NUCLEOTIDE SEQUENCE [LARGE SCALE GENOMIC DNA]</scope>
    <source>
        <strain evidence="9">ATCC33218</strain>
    </source>
</reference>
<evidence type="ECO:0000256" key="4">
    <source>
        <dbReference type="ARBA" id="ARBA00022801"/>
    </source>
</evidence>
<comment type="subcellular location">
    <subcellularLocation>
        <location evidence="5">Cytoplasm</location>
    </subcellularLocation>
</comment>
<evidence type="ECO:0000313" key="9">
    <source>
        <dbReference type="Proteomes" id="UP000032414"/>
    </source>
</evidence>
<dbReference type="Gene3D" id="3.40.50.1820">
    <property type="entry name" value="alpha/beta hydrolase"/>
    <property type="match status" value="1"/>
</dbReference>
<protein>
    <recommendedName>
        <fullName evidence="5">Pimeloyl-[acyl-carrier protein] methyl ester esterase</fullName>
        <ecNumber evidence="5">3.1.1.85</ecNumber>
    </recommendedName>
    <alternativeName>
        <fullName evidence="5">Biotin synthesis protein BioH</fullName>
    </alternativeName>
    <alternativeName>
        <fullName evidence="5">Carboxylesterase BioH</fullName>
    </alternativeName>
</protein>
<dbReference type="GO" id="GO:0009102">
    <property type="term" value="P:biotin biosynthetic process"/>
    <property type="evidence" value="ECO:0007669"/>
    <property type="project" value="UniProtKB-UniRule"/>
</dbReference>
<dbReference type="AlphaFoldDB" id="A0A098GFY5"/>
<evidence type="ECO:0000256" key="5">
    <source>
        <dbReference type="HAMAP-Rule" id="MF_01260"/>
    </source>
</evidence>
<dbReference type="GO" id="GO:0090499">
    <property type="term" value="F:pimelyl-[acyl-carrier protein] methyl ester esterase activity"/>
    <property type="evidence" value="ECO:0007669"/>
    <property type="project" value="UniProtKB-EC"/>
</dbReference>
<dbReference type="InterPro" id="IPR000073">
    <property type="entry name" value="AB_hydrolase_1"/>
</dbReference>
<reference evidence="7" key="2">
    <citation type="submission" date="2014-09" db="EMBL/GenBank/DDBJ databases">
        <authorList>
            <person name="GOMEZ-VALERO Laura"/>
        </authorList>
    </citation>
    <scope>NUCLEOTIDE SEQUENCE</scope>
    <source>
        <strain evidence="7">ATCC33218</strain>
    </source>
</reference>
<comment type="function">
    <text evidence="5">The physiological role of BioH is to remove the methyl group introduced by BioC when the pimeloyl moiety is complete. It allows to synthesize pimeloyl-ACP via the fatty acid synthetic pathway through the hydrolysis of the ester bonds of pimeloyl-ACP esters.</text>
</comment>
<dbReference type="EMBL" id="FMVN01000004">
    <property type="protein sequence ID" value="SCY16558.1"/>
    <property type="molecule type" value="Genomic_DNA"/>
</dbReference>
<dbReference type="InterPro" id="IPR050228">
    <property type="entry name" value="Carboxylesterase_BioH"/>
</dbReference>
<evidence type="ECO:0000256" key="3">
    <source>
        <dbReference type="ARBA" id="ARBA00022756"/>
    </source>
</evidence>
<comment type="pathway">
    <text evidence="5">Cofactor biosynthesis; biotin biosynthesis.</text>
</comment>
<evidence type="ECO:0000256" key="2">
    <source>
        <dbReference type="ARBA" id="ARBA00022490"/>
    </source>
</evidence>
<feature type="domain" description="AB hydrolase-1" evidence="6">
    <location>
        <begin position="13"/>
        <end position="226"/>
    </location>
</feature>
<dbReference type="HOGENOM" id="CLU_020336_12_2_6"/>
<dbReference type="HAMAP" id="MF_01260">
    <property type="entry name" value="Carboxylester"/>
    <property type="match status" value="1"/>
</dbReference>
<evidence type="ECO:0000313" key="10">
    <source>
        <dbReference type="Proteomes" id="UP000182998"/>
    </source>
</evidence>
<evidence type="ECO:0000256" key="1">
    <source>
        <dbReference type="ARBA" id="ARBA00022487"/>
    </source>
</evidence>
<dbReference type="InterPro" id="IPR010076">
    <property type="entry name" value="BioH"/>
</dbReference>
<dbReference type="RefSeq" id="WP_045099235.1">
    <property type="nucleotide sequence ID" value="NZ_CP020615.1"/>
</dbReference>
<feature type="active site" evidence="5">
    <location>
        <position position="192"/>
    </location>
</feature>
<dbReference type="Proteomes" id="UP000182998">
    <property type="component" value="Unassembled WGS sequence"/>
</dbReference>
<name>A0A098GFY5_LEGMI</name>
<feature type="active site" evidence="5">
    <location>
        <position position="220"/>
    </location>
</feature>
<comment type="similarity">
    <text evidence="5">Belongs to the AB hydrolase superfamily. Carboxylesterase BioH family.</text>
</comment>
<feature type="binding site" evidence="5">
    <location>
        <begin position="138"/>
        <end position="142"/>
    </location>
    <ligand>
        <name>substrate</name>
    </ligand>
</feature>
<dbReference type="PANTHER" id="PTHR43194">
    <property type="entry name" value="HYDROLASE ALPHA/BETA FOLD FAMILY"/>
    <property type="match status" value="1"/>
</dbReference>
<dbReference type="SUPFAM" id="SSF53474">
    <property type="entry name" value="alpha/beta-Hydrolases"/>
    <property type="match status" value="1"/>
</dbReference>
<feature type="binding site" evidence="5">
    <location>
        <begin position="77"/>
        <end position="78"/>
    </location>
    <ligand>
        <name>substrate</name>
    </ligand>
</feature>
<keyword evidence="4 5" id="KW-0378">Hydrolase</keyword>
<proteinExistence type="inferred from homology"/>
<dbReference type="EC" id="3.1.1.85" evidence="5"/>
<dbReference type="PATRIC" id="fig|451.8.peg.2037"/>
<dbReference type="Pfam" id="PF00561">
    <property type="entry name" value="Abhydrolase_1"/>
    <property type="match status" value="1"/>
</dbReference>
<comment type="catalytic activity">
    <reaction evidence="5">
        <text>6-carboxyhexanoyl-[ACP] methyl ester + H2O = 6-carboxyhexanoyl-[ACP] + methanol + H(+)</text>
        <dbReference type="Rhea" id="RHEA:42700"/>
        <dbReference type="Rhea" id="RHEA-COMP:9955"/>
        <dbReference type="Rhea" id="RHEA-COMP:10186"/>
        <dbReference type="ChEBI" id="CHEBI:15377"/>
        <dbReference type="ChEBI" id="CHEBI:15378"/>
        <dbReference type="ChEBI" id="CHEBI:17790"/>
        <dbReference type="ChEBI" id="CHEBI:78846"/>
        <dbReference type="ChEBI" id="CHEBI:82735"/>
        <dbReference type="EC" id="3.1.1.85"/>
    </reaction>
</comment>
<keyword evidence="10" id="KW-1185">Reference proteome</keyword>
<evidence type="ECO:0000313" key="8">
    <source>
        <dbReference type="EMBL" id="SCY16558.1"/>
    </source>
</evidence>
<dbReference type="OrthoDB" id="9780744at2"/>
<organism evidence="7 9">
    <name type="scientific">Legionella micdadei</name>
    <name type="common">Tatlockia micdadei</name>
    <dbReference type="NCBI Taxonomy" id="451"/>
    <lineage>
        <taxon>Bacteria</taxon>
        <taxon>Pseudomonadati</taxon>
        <taxon>Pseudomonadota</taxon>
        <taxon>Gammaproteobacteria</taxon>
        <taxon>Legionellales</taxon>
        <taxon>Legionellaceae</taxon>
        <taxon>Legionella</taxon>
    </lineage>
</organism>
<dbReference type="PANTHER" id="PTHR43194:SF5">
    <property type="entry name" value="PIMELOYL-[ACYL-CARRIER PROTEIN] METHYL ESTER ESTERASE"/>
    <property type="match status" value="1"/>
</dbReference>
<keyword evidence="1 5" id="KW-0719">Serine esterase</keyword>
<feature type="active site" description="Nucleophile" evidence="5">
    <location>
        <position position="77"/>
    </location>
</feature>